<evidence type="ECO:0000313" key="3">
    <source>
        <dbReference type="Proteomes" id="UP001189624"/>
    </source>
</evidence>
<feature type="non-terminal residue" evidence="2">
    <location>
        <position position="77"/>
    </location>
</feature>
<reference evidence="2" key="1">
    <citation type="submission" date="2023-10" db="EMBL/GenBank/DDBJ databases">
        <authorList>
            <person name="Domelevo Entfellner J.-B."/>
        </authorList>
    </citation>
    <scope>NUCLEOTIDE SEQUENCE</scope>
</reference>
<dbReference type="EMBL" id="OY731402">
    <property type="protein sequence ID" value="CAJ1957525.1"/>
    <property type="molecule type" value="Genomic_DNA"/>
</dbReference>
<dbReference type="Proteomes" id="UP001189624">
    <property type="component" value="Chromosome 5"/>
</dbReference>
<evidence type="ECO:0000256" key="1">
    <source>
        <dbReference type="SAM" id="MobiDB-lite"/>
    </source>
</evidence>
<gene>
    <name evidence="2" type="ORF">AYBTSS11_LOCUS17247</name>
</gene>
<name>A0AA86T0B7_9FABA</name>
<protein>
    <submittedName>
        <fullName evidence="2">Uncharacterized protein</fullName>
    </submittedName>
</protein>
<proteinExistence type="predicted"/>
<sequence length="77" mass="8379">MHDSVSPKPDNPQIPGLGKEGCLVAELLRGSEKRVRREGRGNEGKGKVKVQGEWGCSVGKKLQGRRARQRELGLESG</sequence>
<feature type="region of interest" description="Disordered" evidence="1">
    <location>
        <begin position="1"/>
        <end position="20"/>
    </location>
</feature>
<evidence type="ECO:0000313" key="2">
    <source>
        <dbReference type="EMBL" id="CAJ1957525.1"/>
    </source>
</evidence>
<keyword evidence="3" id="KW-1185">Reference proteome</keyword>
<organism evidence="2 3">
    <name type="scientific">Sphenostylis stenocarpa</name>
    <dbReference type="NCBI Taxonomy" id="92480"/>
    <lineage>
        <taxon>Eukaryota</taxon>
        <taxon>Viridiplantae</taxon>
        <taxon>Streptophyta</taxon>
        <taxon>Embryophyta</taxon>
        <taxon>Tracheophyta</taxon>
        <taxon>Spermatophyta</taxon>
        <taxon>Magnoliopsida</taxon>
        <taxon>eudicotyledons</taxon>
        <taxon>Gunneridae</taxon>
        <taxon>Pentapetalae</taxon>
        <taxon>rosids</taxon>
        <taxon>fabids</taxon>
        <taxon>Fabales</taxon>
        <taxon>Fabaceae</taxon>
        <taxon>Papilionoideae</taxon>
        <taxon>50 kb inversion clade</taxon>
        <taxon>NPAAA clade</taxon>
        <taxon>indigoferoid/millettioid clade</taxon>
        <taxon>Phaseoleae</taxon>
        <taxon>Sphenostylis</taxon>
    </lineage>
</organism>
<dbReference type="Gramene" id="rna-AYBTSS11_LOCUS17247">
    <property type="protein sequence ID" value="CAJ1957525.1"/>
    <property type="gene ID" value="gene-AYBTSS11_LOCUS17247"/>
</dbReference>
<dbReference type="AlphaFoldDB" id="A0AA86T0B7"/>
<accession>A0AA86T0B7</accession>